<dbReference type="EMBL" id="BAAAMU010000005">
    <property type="protein sequence ID" value="GAA1616043.1"/>
    <property type="molecule type" value="Genomic_DNA"/>
</dbReference>
<dbReference type="Pfam" id="PF00486">
    <property type="entry name" value="Trans_reg_C"/>
    <property type="match status" value="1"/>
</dbReference>
<keyword evidence="5" id="KW-1185">Reference proteome</keyword>
<dbReference type="Proteomes" id="UP001500064">
    <property type="component" value="Unassembled WGS sequence"/>
</dbReference>
<accession>A0ABN2ES44</accession>
<gene>
    <name evidence="4" type="ORF">GCM10009733_010410</name>
</gene>
<dbReference type="PANTHER" id="PTHR35807:SF1">
    <property type="entry name" value="TRANSCRIPTIONAL REGULATOR REDD"/>
    <property type="match status" value="1"/>
</dbReference>
<name>A0ABN2ES44_9ACTN</name>
<protein>
    <recommendedName>
        <fullName evidence="3">OmpR/PhoB-type domain-containing protein</fullName>
    </recommendedName>
</protein>
<dbReference type="RefSeq" id="WP_346101757.1">
    <property type="nucleotide sequence ID" value="NZ_BAAAMU010000005.1"/>
</dbReference>
<evidence type="ECO:0000256" key="1">
    <source>
        <dbReference type="ARBA" id="ARBA00023125"/>
    </source>
</evidence>
<reference evidence="4 5" key="1">
    <citation type="journal article" date="2019" name="Int. J. Syst. Evol. Microbiol.">
        <title>The Global Catalogue of Microorganisms (GCM) 10K type strain sequencing project: providing services to taxonomists for standard genome sequencing and annotation.</title>
        <authorList>
            <consortium name="The Broad Institute Genomics Platform"/>
            <consortium name="The Broad Institute Genome Sequencing Center for Infectious Disease"/>
            <person name="Wu L."/>
            <person name="Ma J."/>
        </authorList>
    </citation>
    <scope>NUCLEOTIDE SEQUENCE [LARGE SCALE GENOMIC DNA]</scope>
    <source>
        <strain evidence="4 5">JCM 13929</strain>
    </source>
</reference>
<dbReference type="InterPro" id="IPR051677">
    <property type="entry name" value="AfsR-DnrI-RedD_regulator"/>
</dbReference>
<dbReference type="InterPro" id="IPR036388">
    <property type="entry name" value="WH-like_DNA-bd_sf"/>
</dbReference>
<dbReference type="InterPro" id="IPR016032">
    <property type="entry name" value="Sig_transdc_resp-reg_C-effctor"/>
</dbReference>
<dbReference type="InterPro" id="IPR001867">
    <property type="entry name" value="OmpR/PhoB-type_DNA-bd"/>
</dbReference>
<dbReference type="PANTHER" id="PTHR35807">
    <property type="entry name" value="TRANSCRIPTIONAL REGULATOR REDD-RELATED"/>
    <property type="match status" value="1"/>
</dbReference>
<comment type="caution">
    <text evidence="4">The sequence shown here is derived from an EMBL/GenBank/DDBJ whole genome shotgun (WGS) entry which is preliminary data.</text>
</comment>
<feature type="DNA-binding region" description="OmpR/PhoB-type" evidence="2">
    <location>
        <begin position="4"/>
        <end position="112"/>
    </location>
</feature>
<evidence type="ECO:0000313" key="4">
    <source>
        <dbReference type="EMBL" id="GAA1616043.1"/>
    </source>
</evidence>
<feature type="domain" description="OmpR/PhoB-type" evidence="3">
    <location>
        <begin position="4"/>
        <end position="112"/>
    </location>
</feature>
<proteinExistence type="predicted"/>
<evidence type="ECO:0000256" key="2">
    <source>
        <dbReference type="PROSITE-ProRule" id="PRU01091"/>
    </source>
</evidence>
<dbReference type="SUPFAM" id="SSF46894">
    <property type="entry name" value="C-terminal effector domain of the bipartite response regulators"/>
    <property type="match status" value="1"/>
</dbReference>
<evidence type="ECO:0000259" key="3">
    <source>
        <dbReference type="PROSITE" id="PS51755"/>
    </source>
</evidence>
<keyword evidence="1 2" id="KW-0238">DNA-binding</keyword>
<dbReference type="Gene3D" id="1.10.10.10">
    <property type="entry name" value="Winged helix-like DNA-binding domain superfamily/Winged helix DNA-binding domain"/>
    <property type="match status" value="1"/>
</dbReference>
<organism evidence="4 5">
    <name type="scientific">Nonomuraea maheshkhaliensis</name>
    <dbReference type="NCBI Taxonomy" id="419590"/>
    <lineage>
        <taxon>Bacteria</taxon>
        <taxon>Bacillati</taxon>
        <taxon>Actinomycetota</taxon>
        <taxon>Actinomycetes</taxon>
        <taxon>Streptosporangiales</taxon>
        <taxon>Streptosporangiaceae</taxon>
        <taxon>Nonomuraea</taxon>
    </lineage>
</organism>
<evidence type="ECO:0000313" key="5">
    <source>
        <dbReference type="Proteomes" id="UP001500064"/>
    </source>
</evidence>
<dbReference type="PROSITE" id="PS51755">
    <property type="entry name" value="OMPR_PHOB"/>
    <property type="match status" value="1"/>
</dbReference>
<sequence>MDDQIMMTTGARAIRFNVLGPLEVVEGDDIVSVPAAKQRIILATLLLRANRFVSVDELVERMWDCDERASGRGAVQTHIGRLGRALVLQPHFGIWAGRSPGRETATAATMGL</sequence>